<protein>
    <submittedName>
        <fullName evidence="2">Membrane protein, putative</fullName>
    </submittedName>
</protein>
<feature type="compositionally biased region" description="Basic and acidic residues" evidence="1">
    <location>
        <begin position="218"/>
        <end position="238"/>
    </location>
</feature>
<evidence type="ECO:0000313" key="2">
    <source>
        <dbReference type="EMBL" id="CAA9487970.1"/>
    </source>
</evidence>
<gene>
    <name evidence="2" type="ORF">AVDCRST_MAG67-1166</name>
</gene>
<sequence>GPARHPLRPRRRHPDRPDRHRRGLAHDAAARALRRDTAGRRDRHRPRLRRGDQDARRLAPLAQGHRRPRRLDVACRRQRPGRVGRRVAAGPAARHLRQELRADAARLDRGRPGDRRRDDPRARAVHAQARRARAPRGRSDETHEGHGRADRRRPRSHPRRDVGRQRRLDRPGADPRLSAHAAPRRRHGRLSCRDPAVGRGRGALGQRQRRLPADGDDPDRLAAWRRDRHAADRPRPGERAAAGTWLRPARIRARHPDEGRRRHAAGGAGRCPAARRPGRLRAAAYADRATTPPGRGGSRM</sequence>
<feature type="non-terminal residue" evidence="2">
    <location>
        <position position="300"/>
    </location>
</feature>
<name>A0A6J4S2U7_9ACTN</name>
<accession>A0A6J4S2U7</accession>
<feature type="region of interest" description="Disordered" evidence="1">
    <location>
        <begin position="1"/>
        <end position="300"/>
    </location>
</feature>
<reference evidence="2" key="1">
    <citation type="submission" date="2020-02" db="EMBL/GenBank/DDBJ databases">
        <authorList>
            <person name="Meier V. D."/>
        </authorList>
    </citation>
    <scope>NUCLEOTIDE SEQUENCE</scope>
    <source>
        <strain evidence="2">AVDCRST_MAG67</strain>
    </source>
</reference>
<feature type="compositionally biased region" description="Basic and acidic residues" evidence="1">
    <location>
        <begin position="24"/>
        <end position="40"/>
    </location>
</feature>
<feature type="non-terminal residue" evidence="2">
    <location>
        <position position="1"/>
    </location>
</feature>
<feature type="compositionally biased region" description="Basic and acidic residues" evidence="1">
    <location>
        <begin position="96"/>
        <end position="122"/>
    </location>
</feature>
<organism evidence="2">
    <name type="scientific">uncultured Solirubrobacteraceae bacterium</name>
    <dbReference type="NCBI Taxonomy" id="1162706"/>
    <lineage>
        <taxon>Bacteria</taxon>
        <taxon>Bacillati</taxon>
        <taxon>Actinomycetota</taxon>
        <taxon>Thermoleophilia</taxon>
        <taxon>Solirubrobacterales</taxon>
        <taxon>Solirubrobacteraceae</taxon>
        <taxon>environmental samples</taxon>
    </lineage>
</organism>
<feature type="compositionally biased region" description="Basic residues" evidence="1">
    <location>
        <begin position="149"/>
        <end position="158"/>
    </location>
</feature>
<feature type="compositionally biased region" description="Basic and acidic residues" evidence="1">
    <location>
        <begin position="137"/>
        <end position="148"/>
    </location>
</feature>
<feature type="compositionally biased region" description="Low complexity" evidence="1">
    <location>
        <begin position="270"/>
        <end position="284"/>
    </location>
</feature>
<feature type="compositionally biased region" description="Basic and acidic residues" evidence="1">
    <location>
        <begin position="159"/>
        <end position="173"/>
    </location>
</feature>
<feature type="compositionally biased region" description="Basic residues" evidence="1">
    <location>
        <begin position="76"/>
        <end position="85"/>
    </location>
</feature>
<dbReference type="AlphaFoldDB" id="A0A6J4S2U7"/>
<proteinExistence type="predicted"/>
<dbReference type="EMBL" id="CADCVQ010000056">
    <property type="protein sequence ID" value="CAA9487970.1"/>
    <property type="molecule type" value="Genomic_DNA"/>
</dbReference>
<feature type="compositionally biased region" description="Basic residues" evidence="1">
    <location>
        <begin position="1"/>
        <end position="23"/>
    </location>
</feature>
<evidence type="ECO:0000256" key="1">
    <source>
        <dbReference type="SAM" id="MobiDB-lite"/>
    </source>
</evidence>